<comment type="caution">
    <text evidence="2">The sequence shown here is derived from an EMBL/GenBank/DDBJ whole genome shotgun (WGS) entry which is preliminary data.</text>
</comment>
<evidence type="ECO:0000256" key="1">
    <source>
        <dbReference type="SAM" id="Phobius"/>
    </source>
</evidence>
<accession>A0ABQ5W8B1</accession>
<evidence type="ECO:0000313" key="3">
    <source>
        <dbReference type="Proteomes" id="UP001156691"/>
    </source>
</evidence>
<dbReference type="EMBL" id="BSNS01000017">
    <property type="protein sequence ID" value="GLQ56092.1"/>
    <property type="molecule type" value="Genomic_DNA"/>
</dbReference>
<keyword evidence="1" id="KW-0812">Transmembrane</keyword>
<proteinExistence type="predicted"/>
<feature type="transmembrane region" description="Helical" evidence="1">
    <location>
        <begin position="58"/>
        <end position="80"/>
    </location>
</feature>
<sequence>MVSESTSERSFFAVSALLFAACAAVTIVWSTSMSAMREMEMPGGWTMSMMWMRMPGQTWLGAAASFLGMWIVMMVAMMLPSLVPMLRRYRQAVARTGETRLGWLTALVGVGYFFVWTVFGMAAFPLGAALAAVEMQQPALAHAVPMAVGVVVLIAGALQFTSWKAHHLACCRAVPGRGHPLPADIGTALRHGVRLGLHCSQCCANLMAVLLVIGIMDLRAMAVVAAAIAIERLAGERVARGVGVVVVAAGVILIARAASLG</sequence>
<dbReference type="RefSeq" id="WP_284341509.1">
    <property type="nucleotide sequence ID" value="NZ_BSNS01000017.1"/>
</dbReference>
<protein>
    <submittedName>
        <fullName evidence="2">Metal-binding protein</fullName>
    </submittedName>
</protein>
<name>A0ABQ5W8B1_9HYPH</name>
<keyword evidence="1" id="KW-0472">Membrane</keyword>
<dbReference type="InterPro" id="IPR018688">
    <property type="entry name" value="PpoB2-like"/>
</dbReference>
<evidence type="ECO:0000313" key="2">
    <source>
        <dbReference type="EMBL" id="GLQ56092.1"/>
    </source>
</evidence>
<feature type="transmembrane region" description="Helical" evidence="1">
    <location>
        <begin position="139"/>
        <end position="158"/>
    </location>
</feature>
<gene>
    <name evidence="2" type="ORF">GCM10010862_33510</name>
</gene>
<keyword evidence="3" id="KW-1185">Reference proteome</keyword>
<dbReference type="Proteomes" id="UP001156691">
    <property type="component" value="Unassembled WGS sequence"/>
</dbReference>
<feature type="transmembrane region" description="Helical" evidence="1">
    <location>
        <begin position="101"/>
        <end position="133"/>
    </location>
</feature>
<organism evidence="2 3">
    <name type="scientific">Devosia nitrariae</name>
    <dbReference type="NCBI Taxonomy" id="2071872"/>
    <lineage>
        <taxon>Bacteria</taxon>
        <taxon>Pseudomonadati</taxon>
        <taxon>Pseudomonadota</taxon>
        <taxon>Alphaproteobacteria</taxon>
        <taxon>Hyphomicrobiales</taxon>
        <taxon>Devosiaceae</taxon>
        <taxon>Devosia</taxon>
    </lineage>
</organism>
<reference evidence="3" key="1">
    <citation type="journal article" date="2019" name="Int. J. Syst. Evol. Microbiol.">
        <title>The Global Catalogue of Microorganisms (GCM) 10K type strain sequencing project: providing services to taxonomists for standard genome sequencing and annotation.</title>
        <authorList>
            <consortium name="The Broad Institute Genomics Platform"/>
            <consortium name="The Broad Institute Genome Sequencing Center for Infectious Disease"/>
            <person name="Wu L."/>
            <person name="Ma J."/>
        </authorList>
    </citation>
    <scope>NUCLEOTIDE SEQUENCE [LARGE SCALE GENOMIC DNA]</scope>
    <source>
        <strain evidence="3">NBRC 112416</strain>
    </source>
</reference>
<dbReference type="Pfam" id="PF09948">
    <property type="entry name" value="PpoB2"/>
    <property type="match status" value="1"/>
</dbReference>
<keyword evidence="1" id="KW-1133">Transmembrane helix</keyword>
<feature type="transmembrane region" description="Helical" evidence="1">
    <location>
        <begin position="204"/>
        <end position="230"/>
    </location>
</feature>
<feature type="transmembrane region" description="Helical" evidence="1">
    <location>
        <begin position="242"/>
        <end position="259"/>
    </location>
</feature>